<dbReference type="OrthoDB" id="7876754at2"/>
<gene>
    <name evidence="2" type="ORF">EBB79_11125</name>
    <name evidence="3" type="ORF">EBB79_12380</name>
</gene>
<protein>
    <submittedName>
        <fullName evidence="3">Protein NnrT</fullName>
    </submittedName>
</protein>
<keyword evidence="1" id="KW-0472">Membrane</keyword>
<dbReference type="KEGG" id="sedi:EBB79_12380"/>
<proteinExistence type="predicted"/>
<keyword evidence="1" id="KW-0812">Transmembrane</keyword>
<evidence type="ECO:0000313" key="2">
    <source>
        <dbReference type="EMBL" id="AZV78373.1"/>
    </source>
</evidence>
<accession>A0A3T0N3N4</accession>
<dbReference type="EMBL" id="CP033219">
    <property type="protein sequence ID" value="AZV78373.1"/>
    <property type="molecule type" value="Genomic_DNA"/>
</dbReference>
<evidence type="ECO:0000256" key="1">
    <source>
        <dbReference type="SAM" id="Phobius"/>
    </source>
</evidence>
<evidence type="ECO:0000313" key="4">
    <source>
        <dbReference type="Proteomes" id="UP000283063"/>
    </source>
</evidence>
<feature type="transmembrane region" description="Helical" evidence="1">
    <location>
        <begin position="35"/>
        <end position="56"/>
    </location>
</feature>
<evidence type="ECO:0000313" key="3">
    <source>
        <dbReference type="EMBL" id="AZV78592.1"/>
    </source>
</evidence>
<dbReference type="Proteomes" id="UP000283063">
    <property type="component" value="Chromosome"/>
</dbReference>
<name>A0A3T0N3N4_9RHOB</name>
<organism evidence="3 4">
    <name type="scientific">Parasedimentitalea marina</name>
    <dbReference type="NCBI Taxonomy" id="2483033"/>
    <lineage>
        <taxon>Bacteria</taxon>
        <taxon>Pseudomonadati</taxon>
        <taxon>Pseudomonadota</taxon>
        <taxon>Alphaproteobacteria</taxon>
        <taxon>Rhodobacterales</taxon>
        <taxon>Paracoccaceae</taxon>
        <taxon>Parasedimentitalea</taxon>
    </lineage>
</organism>
<keyword evidence="4" id="KW-1185">Reference proteome</keyword>
<dbReference type="AlphaFoldDB" id="A0A3T0N3N4"/>
<sequence>MTRLFAYAVMALLPAQVWAEAYNRPVPQAQSATAEFWFFIASLTLVAALISVAVLVHKR</sequence>
<keyword evidence="1" id="KW-1133">Transmembrane helix</keyword>
<dbReference type="KEGG" id="sedi:EBB79_11125"/>
<dbReference type="EMBL" id="CP033219">
    <property type="protein sequence ID" value="AZV78592.1"/>
    <property type="molecule type" value="Genomic_DNA"/>
</dbReference>
<dbReference type="RefSeq" id="WP_127748936.1">
    <property type="nucleotide sequence ID" value="NZ_CP033219.1"/>
</dbReference>
<reference evidence="3 4" key="1">
    <citation type="submission" date="2018-10" db="EMBL/GenBank/DDBJ databases">
        <title>Parasedimentitalea marina sp. nov., a psychrophilic bacterium isolated from deep seawater of the New Britain Trench.</title>
        <authorList>
            <person name="Cao J."/>
        </authorList>
    </citation>
    <scope>NUCLEOTIDE SEQUENCE [LARGE SCALE GENOMIC DNA]</scope>
    <source>
        <strain evidence="3 4">W43</strain>
    </source>
</reference>